<accession>A0ABU9TUN1</accession>
<dbReference type="InterPro" id="IPR029044">
    <property type="entry name" value="Nucleotide-diphossugar_trans"/>
</dbReference>
<dbReference type="PANTHER" id="PTHR36529:SF1">
    <property type="entry name" value="GLYCOSYLTRANSFERASE"/>
    <property type="match status" value="1"/>
</dbReference>
<dbReference type="Proteomes" id="UP001449225">
    <property type="component" value="Unassembled WGS sequence"/>
</dbReference>
<dbReference type="RefSeq" id="WP_342854528.1">
    <property type="nucleotide sequence ID" value="NZ_JBBMRA010000009.1"/>
</dbReference>
<name>A0ABU9TUN1_9GAMM</name>
<gene>
    <name evidence="1" type="ORF">WNY58_10870</name>
</gene>
<reference evidence="1 2" key="1">
    <citation type="submission" date="2024-03" db="EMBL/GenBank/DDBJ databases">
        <title>Community enrichment and isolation of bacterial strains for fucoidan degradation.</title>
        <authorList>
            <person name="Sichert A."/>
        </authorList>
    </citation>
    <scope>NUCLEOTIDE SEQUENCE [LARGE SCALE GENOMIC DNA]</scope>
    <source>
        <strain evidence="1 2">AS76</strain>
    </source>
</reference>
<dbReference type="PANTHER" id="PTHR36529">
    <property type="entry name" value="SLL1095 PROTEIN"/>
    <property type="match status" value="1"/>
</dbReference>
<comment type="caution">
    <text evidence="1">The sequence shown here is derived from an EMBL/GenBank/DDBJ whole genome shotgun (WGS) entry which is preliminary data.</text>
</comment>
<dbReference type="SUPFAM" id="SSF53448">
    <property type="entry name" value="Nucleotide-diphospho-sugar transferases"/>
    <property type="match status" value="1"/>
</dbReference>
<evidence type="ECO:0000313" key="1">
    <source>
        <dbReference type="EMBL" id="MEM5536892.1"/>
    </source>
</evidence>
<dbReference type="Gene3D" id="3.90.550.10">
    <property type="entry name" value="Spore Coat Polysaccharide Biosynthesis Protein SpsA, Chain A"/>
    <property type="match status" value="1"/>
</dbReference>
<dbReference type="InterPro" id="IPR018641">
    <property type="entry name" value="Trfase_1_rSAM/seldom-assoc"/>
</dbReference>
<proteinExistence type="predicted"/>
<organism evidence="1 2">
    <name type="scientific">Neptuniibacter pectenicola</name>
    <dbReference type="NCBI Taxonomy" id="1806669"/>
    <lineage>
        <taxon>Bacteria</taxon>
        <taxon>Pseudomonadati</taxon>
        <taxon>Pseudomonadota</taxon>
        <taxon>Gammaproteobacteria</taxon>
        <taxon>Oceanospirillales</taxon>
        <taxon>Oceanospirillaceae</taxon>
        <taxon>Neptuniibacter</taxon>
    </lineage>
</organism>
<protein>
    <submittedName>
        <fullName evidence="1">DUF2064 domain-containing protein</fullName>
    </submittedName>
</protein>
<dbReference type="EMBL" id="JBBMRA010000009">
    <property type="protein sequence ID" value="MEM5536892.1"/>
    <property type="molecule type" value="Genomic_DNA"/>
</dbReference>
<evidence type="ECO:0000313" key="2">
    <source>
        <dbReference type="Proteomes" id="UP001449225"/>
    </source>
</evidence>
<dbReference type="Pfam" id="PF09837">
    <property type="entry name" value="DUF2064"/>
    <property type="match status" value="1"/>
</dbReference>
<sequence>MKHTSPHDTATLLVFCKQPKLGQGKQRLAATLGKDVAFEIASALLACALEDAAKWPGPVVLSPADSTEEEWARNLLCHAEVVAQPQGNLGHRIMSVDQQLRDQGHQTIMIIGTDAPMLNEAVFSQALDGLTHSDVTLSAAEDGGVTLMGSRIHWPNIVDIPWSTDRLGESLHYKCVQAGRSIAYTQPSYDIDHEKDLHKLIVDLEHDLRPARQALFTLVKSVVYNSTIKVTS</sequence>
<keyword evidence="2" id="KW-1185">Reference proteome</keyword>